<dbReference type="EMBL" id="HBIR01060428">
    <property type="protein sequence ID" value="CAE0598953.1"/>
    <property type="molecule type" value="Transcribed_RNA"/>
</dbReference>
<gene>
    <name evidence="1" type="ORF">EHUX00137_LOCUS46977</name>
</gene>
<accession>A0A7S3U1W5</accession>
<evidence type="ECO:0000313" key="1">
    <source>
        <dbReference type="EMBL" id="CAE0598953.1"/>
    </source>
</evidence>
<name>A0A7S3U1W5_EMIHU</name>
<dbReference type="AlphaFoldDB" id="A0A7S3U1W5"/>
<proteinExistence type="predicted"/>
<protein>
    <submittedName>
        <fullName evidence="1">Uncharacterized protein</fullName>
    </submittedName>
</protein>
<sequence length="192" mass="20891">MLDAGLERLSGLLSLATEASRDDMADWSRAAPVRAIRHCDLKRCLQIAAAEAAEAHAMVAHAAAQRARWFFVPVSKAAGGSYHCGRFLLRLGEFVDRTGREPICAYFTPAAARAAEIVAPSRRTEGRLGQRAQKQVVLRVRSVHTHDRAVRASDGAAAMLWKMMPVEELPAVVVRVRHRSGVNSNAPSSRAS</sequence>
<organism evidence="1">
    <name type="scientific">Emiliania huxleyi</name>
    <name type="common">Coccolithophore</name>
    <name type="synonym">Pontosphaera huxleyi</name>
    <dbReference type="NCBI Taxonomy" id="2903"/>
    <lineage>
        <taxon>Eukaryota</taxon>
        <taxon>Haptista</taxon>
        <taxon>Haptophyta</taxon>
        <taxon>Prymnesiophyceae</taxon>
        <taxon>Isochrysidales</taxon>
        <taxon>Noelaerhabdaceae</taxon>
        <taxon>Emiliania</taxon>
    </lineage>
</organism>
<reference evidence="1" key="1">
    <citation type="submission" date="2021-01" db="EMBL/GenBank/DDBJ databases">
        <authorList>
            <person name="Corre E."/>
            <person name="Pelletier E."/>
            <person name="Niang G."/>
            <person name="Scheremetjew M."/>
            <person name="Finn R."/>
            <person name="Kale V."/>
            <person name="Holt S."/>
            <person name="Cochrane G."/>
            <person name="Meng A."/>
            <person name="Brown T."/>
            <person name="Cohen L."/>
        </authorList>
    </citation>
    <scope>NUCLEOTIDE SEQUENCE</scope>
    <source>
        <strain evidence="1">379</strain>
    </source>
</reference>